<keyword evidence="1" id="KW-0812">Transmembrane</keyword>
<proteinExistence type="predicted"/>
<evidence type="ECO:0008006" key="4">
    <source>
        <dbReference type="Google" id="ProtNLM"/>
    </source>
</evidence>
<keyword evidence="1" id="KW-1133">Transmembrane helix</keyword>
<dbReference type="InterPro" id="IPR029058">
    <property type="entry name" value="AB_hydrolase_fold"/>
</dbReference>
<dbReference type="EMBL" id="JBFNQD010000002">
    <property type="protein sequence ID" value="MEW9305634.1"/>
    <property type="molecule type" value="Genomic_DNA"/>
</dbReference>
<reference evidence="2 3" key="1">
    <citation type="submission" date="2024-07" db="EMBL/GenBank/DDBJ databases">
        <title>Description of Labrys sedimenti sp. nov., isolated from a diclofenac-degrading enrichment culture.</title>
        <authorList>
            <person name="Tancsics A."/>
            <person name="Csepanyi A."/>
        </authorList>
    </citation>
    <scope>NUCLEOTIDE SEQUENCE [LARGE SCALE GENOMIC DNA]</scope>
    <source>
        <strain evidence="2 3">LMG 23578</strain>
    </source>
</reference>
<evidence type="ECO:0000313" key="2">
    <source>
        <dbReference type="EMBL" id="MEW9305634.1"/>
    </source>
</evidence>
<dbReference type="SUPFAM" id="SSF53474">
    <property type="entry name" value="alpha/beta-Hydrolases"/>
    <property type="match status" value="1"/>
</dbReference>
<keyword evidence="1" id="KW-0472">Membrane</keyword>
<feature type="transmembrane region" description="Helical" evidence="1">
    <location>
        <begin position="159"/>
        <end position="179"/>
    </location>
</feature>
<accession>A0ABV3PJ40</accession>
<evidence type="ECO:0000313" key="3">
    <source>
        <dbReference type="Proteomes" id="UP001555786"/>
    </source>
</evidence>
<feature type="transmembrane region" description="Helical" evidence="1">
    <location>
        <begin position="118"/>
        <end position="139"/>
    </location>
</feature>
<dbReference type="RefSeq" id="WP_367623628.1">
    <property type="nucleotide sequence ID" value="NZ_JBFNQD010000002.1"/>
</dbReference>
<name>A0ABV3PJ40_9HYPH</name>
<keyword evidence="3" id="KW-1185">Reference proteome</keyword>
<comment type="caution">
    <text evidence="2">The sequence shown here is derived from an EMBL/GenBank/DDBJ whole genome shotgun (WGS) entry which is preliminary data.</text>
</comment>
<gene>
    <name evidence="2" type="ORF">ABXS05_08805</name>
</gene>
<organism evidence="2 3">
    <name type="scientific">Labrys neptuniae</name>
    <dbReference type="NCBI Taxonomy" id="376174"/>
    <lineage>
        <taxon>Bacteria</taxon>
        <taxon>Pseudomonadati</taxon>
        <taxon>Pseudomonadota</taxon>
        <taxon>Alphaproteobacteria</taxon>
        <taxon>Hyphomicrobiales</taxon>
        <taxon>Xanthobacteraceae</taxon>
        <taxon>Labrys</taxon>
    </lineage>
</organism>
<sequence>MPGRKSAVILTHGMGEQMPMATLRGFVEAVWVHNPDIDGRRPDDPPVLGNPVWWKPDTRNGSHELYRITTRSGGHRQGAEAPRIDFFEFYWADLTTSTTTAQLRDWFMSLLLRRPSQVPGDVIGIWLLLWAATIAAIGLVSLQGLAQILDWKLDSWVKVALWGFTALSAVFIAFAVAYFGDVAHYIRAKPANIQARREIRKRGLELLQTLSKSGEYDRIILVGHSLGSVIAYDLVRLLWAEEYAARTFAPAGKVADALAKLRKAGESLNANPDDPSLLDAYQTEQKGLFTSLREAHSDTRKRWLVSDLVTLGCPLTHAEFLIARNIEALQQDVEARRLPSAPPATEASGDYAYPVPDPTSAAMRLHHAAPFSLVRWTNIYDPARGALFGDVISGPVRGNFGAGIRDVAVRINGRVPLLGRIFTHTRYWDEDEGAARSLAALRQALKLDER</sequence>
<protein>
    <recommendedName>
        <fullName evidence="4">Alpha/beta hydrolase</fullName>
    </recommendedName>
</protein>
<dbReference type="Proteomes" id="UP001555786">
    <property type="component" value="Unassembled WGS sequence"/>
</dbReference>
<evidence type="ECO:0000256" key="1">
    <source>
        <dbReference type="SAM" id="Phobius"/>
    </source>
</evidence>